<dbReference type="EMBL" id="BJWL01000026">
    <property type="protein sequence ID" value="GFZ17244.1"/>
    <property type="molecule type" value="Genomic_DNA"/>
</dbReference>
<dbReference type="OrthoDB" id="191139at2759"/>
<organism evidence="1 2">
    <name type="scientific">Actinidia rufa</name>
    <dbReference type="NCBI Taxonomy" id="165716"/>
    <lineage>
        <taxon>Eukaryota</taxon>
        <taxon>Viridiplantae</taxon>
        <taxon>Streptophyta</taxon>
        <taxon>Embryophyta</taxon>
        <taxon>Tracheophyta</taxon>
        <taxon>Spermatophyta</taxon>
        <taxon>Magnoliopsida</taxon>
        <taxon>eudicotyledons</taxon>
        <taxon>Gunneridae</taxon>
        <taxon>Pentapetalae</taxon>
        <taxon>asterids</taxon>
        <taxon>Ericales</taxon>
        <taxon>Actinidiaceae</taxon>
        <taxon>Actinidia</taxon>
    </lineage>
</organism>
<keyword evidence="2" id="KW-1185">Reference proteome</keyword>
<sequence>MRRYIFTSVEFAFKTLKRSHQQSGDLFQQRSPKVFEGAPSINVNSVKYFIGYVDTNDMNFESEKRKFSSLKGYLSSKLAQVMVSSILQKNLPDGSGISVVCVAPGSGLRSTPFAATDSDVPKYCTKLKTDVWPVCAYMSYSCNKMSTSKEAHRTDTLQAVWEKTLDMVRLPADFVEMLLQGKEIQCWYGAHPN</sequence>
<evidence type="ECO:0000313" key="1">
    <source>
        <dbReference type="EMBL" id="GFZ17244.1"/>
    </source>
</evidence>
<dbReference type="Gene3D" id="3.40.50.720">
    <property type="entry name" value="NAD(P)-binding Rossmann-like Domain"/>
    <property type="match status" value="1"/>
</dbReference>
<proteinExistence type="predicted"/>
<protein>
    <submittedName>
        <fullName evidence="1">NAD(P)-binding Rossmann-fold superfamily protein</fullName>
    </submittedName>
</protein>
<name>A0A7J0H373_9ERIC</name>
<gene>
    <name evidence="1" type="ORF">Acr_26g0005140</name>
</gene>
<comment type="caution">
    <text evidence="1">The sequence shown here is derived from an EMBL/GenBank/DDBJ whole genome shotgun (WGS) entry which is preliminary data.</text>
</comment>
<dbReference type="Proteomes" id="UP000585474">
    <property type="component" value="Unassembled WGS sequence"/>
</dbReference>
<accession>A0A7J0H373</accession>
<dbReference type="AlphaFoldDB" id="A0A7J0H373"/>
<evidence type="ECO:0000313" key="2">
    <source>
        <dbReference type="Proteomes" id="UP000585474"/>
    </source>
</evidence>
<reference evidence="1 2" key="1">
    <citation type="submission" date="2019-07" db="EMBL/GenBank/DDBJ databases">
        <title>De Novo Assembly of kiwifruit Actinidia rufa.</title>
        <authorList>
            <person name="Sugita-Konishi S."/>
            <person name="Sato K."/>
            <person name="Mori E."/>
            <person name="Abe Y."/>
            <person name="Kisaki G."/>
            <person name="Hamano K."/>
            <person name="Suezawa K."/>
            <person name="Otani M."/>
            <person name="Fukuda T."/>
            <person name="Manabe T."/>
            <person name="Gomi K."/>
            <person name="Tabuchi M."/>
            <person name="Akimitsu K."/>
            <person name="Kataoka I."/>
        </authorList>
    </citation>
    <scope>NUCLEOTIDE SEQUENCE [LARGE SCALE GENOMIC DNA]</scope>
    <source>
        <strain evidence="2">cv. Fuchu</strain>
    </source>
</reference>